<accession>A0A3B7MDY8</accession>
<dbReference type="Pfam" id="PF13801">
    <property type="entry name" value="Metal_resist"/>
    <property type="match status" value="1"/>
</dbReference>
<evidence type="ECO:0000313" key="5">
    <source>
        <dbReference type="Proteomes" id="UP000261812"/>
    </source>
</evidence>
<dbReference type="KEGG" id="tsq:D3A95_05765"/>
<feature type="region of interest" description="Disordered" evidence="2">
    <location>
        <begin position="125"/>
        <end position="146"/>
    </location>
</feature>
<dbReference type="Proteomes" id="UP000261812">
    <property type="component" value="Chromosome"/>
</dbReference>
<sequence>MLKKSLAALLVCSALSPLVAIAPSTFAEPGYGGPRWGANLENLNLTPEQRQRLQAVRQQYQGQMEQTRNQLRTAKQELRQMMSGNASEDQIRSKYQQVRQLENQLASLRFESMLAMRGILTPQQRQALATQMQQRRQGNRPMKPQQ</sequence>
<dbReference type="CDD" id="cd09916">
    <property type="entry name" value="CpxP_like"/>
    <property type="match status" value="1"/>
</dbReference>
<dbReference type="Gene3D" id="1.20.120.1490">
    <property type="match status" value="1"/>
</dbReference>
<evidence type="ECO:0000256" key="1">
    <source>
        <dbReference type="SAM" id="Coils"/>
    </source>
</evidence>
<dbReference type="AlphaFoldDB" id="A0A3B7MDY8"/>
<protein>
    <submittedName>
        <fullName evidence="4">Spy/CpxP family protein refolding chaperone</fullName>
    </submittedName>
</protein>
<proteinExistence type="predicted"/>
<organism evidence="4 5">
    <name type="scientific">Thermosynechococcus sichuanensis E542</name>
    <dbReference type="NCBI Taxonomy" id="2016101"/>
    <lineage>
        <taxon>Bacteria</taxon>
        <taxon>Bacillati</taxon>
        <taxon>Cyanobacteriota</taxon>
        <taxon>Cyanophyceae</taxon>
        <taxon>Acaryochloridales</taxon>
        <taxon>Thermosynechococcaceae</taxon>
        <taxon>Thermosynechococcus</taxon>
        <taxon>Thermosynechococcus sichuanensis</taxon>
    </lineage>
</organism>
<reference evidence="5" key="1">
    <citation type="submission" date="2018-09" db="EMBL/GenBank/DDBJ databases">
        <title>Complete genome sequence of thermophilic cyanobacteria strain Thermosynechococcus elongatus PKUAC-SCTE542.</title>
        <authorList>
            <person name="Liang Y."/>
            <person name="Tang J."/>
            <person name="Daroch M."/>
        </authorList>
    </citation>
    <scope>NUCLEOTIDE SEQUENCE [LARGE SCALE GENOMIC DNA]</scope>
    <source>
        <strain evidence="5">E542</strain>
    </source>
</reference>
<feature type="chain" id="PRO_5017553419" evidence="3">
    <location>
        <begin position="28"/>
        <end position="146"/>
    </location>
</feature>
<dbReference type="InterPro" id="IPR012899">
    <property type="entry name" value="LTXXQ"/>
</dbReference>
<keyword evidence="5" id="KW-1185">Reference proteome</keyword>
<dbReference type="GO" id="GO:0042597">
    <property type="term" value="C:periplasmic space"/>
    <property type="evidence" value="ECO:0007669"/>
    <property type="project" value="InterPro"/>
</dbReference>
<name>A0A3B7MDY8_9CYAN</name>
<keyword evidence="3" id="KW-0732">Signal</keyword>
<evidence type="ECO:0000313" key="4">
    <source>
        <dbReference type="EMBL" id="AXY67815.1"/>
    </source>
</evidence>
<keyword evidence="1" id="KW-0175">Coiled coil</keyword>
<feature type="compositionally biased region" description="Low complexity" evidence="2">
    <location>
        <begin position="125"/>
        <end position="136"/>
    </location>
</feature>
<gene>
    <name evidence="4" type="ORF">D3A95_05765</name>
</gene>
<dbReference type="EMBL" id="CP032152">
    <property type="protein sequence ID" value="AXY67815.1"/>
    <property type="molecule type" value="Genomic_DNA"/>
</dbReference>
<dbReference type="RefSeq" id="WP_181496675.1">
    <property type="nucleotide sequence ID" value="NZ_CP032152.1"/>
</dbReference>
<feature type="coiled-coil region" evidence="1">
    <location>
        <begin position="50"/>
        <end position="111"/>
    </location>
</feature>
<feature type="signal peptide" evidence="3">
    <location>
        <begin position="1"/>
        <end position="27"/>
    </location>
</feature>
<dbReference type="InterPro" id="IPR025961">
    <property type="entry name" value="Metal_resist"/>
</dbReference>
<evidence type="ECO:0000256" key="2">
    <source>
        <dbReference type="SAM" id="MobiDB-lite"/>
    </source>
</evidence>
<evidence type="ECO:0000256" key="3">
    <source>
        <dbReference type="SAM" id="SignalP"/>
    </source>
</evidence>